<evidence type="ECO:0000256" key="8">
    <source>
        <dbReference type="ARBA" id="ARBA00023136"/>
    </source>
</evidence>
<dbReference type="PANTHER" id="PTHR33909:SF1">
    <property type="entry name" value="SEC TRANSLOCON ACCESSORY COMPLEX SUBUNIT YAJC"/>
    <property type="match status" value="1"/>
</dbReference>
<dbReference type="GO" id="GO:0005886">
    <property type="term" value="C:plasma membrane"/>
    <property type="evidence" value="ECO:0007669"/>
    <property type="project" value="UniProtKB-SubCell"/>
</dbReference>
<dbReference type="InterPro" id="IPR003849">
    <property type="entry name" value="Preprotein_translocase_YajC"/>
</dbReference>
<evidence type="ECO:0000256" key="6">
    <source>
        <dbReference type="ARBA" id="ARBA00022989"/>
    </source>
</evidence>
<evidence type="ECO:0000256" key="1">
    <source>
        <dbReference type="ARBA" id="ARBA00004162"/>
    </source>
</evidence>
<dbReference type="GO" id="GO:0015031">
    <property type="term" value="P:protein transport"/>
    <property type="evidence" value="ECO:0007669"/>
    <property type="project" value="UniProtKB-KW"/>
</dbReference>
<comment type="subcellular location">
    <subcellularLocation>
        <location evidence="1">Cell membrane</location>
        <topology evidence="1">Single-pass membrane protein</topology>
    </subcellularLocation>
</comment>
<evidence type="ECO:0000256" key="7">
    <source>
        <dbReference type="ARBA" id="ARBA00023010"/>
    </source>
</evidence>
<organism evidence="10">
    <name type="scientific">hydrothermal vent metagenome</name>
    <dbReference type="NCBI Taxonomy" id="652676"/>
    <lineage>
        <taxon>unclassified sequences</taxon>
        <taxon>metagenomes</taxon>
        <taxon>ecological metagenomes</taxon>
    </lineage>
</organism>
<feature type="transmembrane region" description="Helical" evidence="9">
    <location>
        <begin position="31"/>
        <end position="47"/>
    </location>
</feature>
<accession>A0A3B1CRJ8</accession>
<dbReference type="AlphaFoldDB" id="A0A3B1CRJ8"/>
<keyword evidence="2" id="KW-0813">Transport</keyword>
<name>A0A3B1CRJ8_9ZZZZ</name>
<dbReference type="EMBL" id="UOGF01000093">
    <property type="protein sequence ID" value="VAX32639.1"/>
    <property type="molecule type" value="Genomic_DNA"/>
</dbReference>
<dbReference type="PRINTS" id="PR01853">
    <property type="entry name" value="YAJCTRNLCASE"/>
</dbReference>
<keyword evidence="4 9" id="KW-0812">Transmembrane</keyword>
<protein>
    <submittedName>
        <fullName evidence="10">Protein translocase subunit YajC</fullName>
    </submittedName>
</protein>
<evidence type="ECO:0000256" key="2">
    <source>
        <dbReference type="ARBA" id="ARBA00022448"/>
    </source>
</evidence>
<sequence length="112" mass="12503">MEVVLFNFFISNVWAQSGDGAAASEMNPIVSFLPFILIFVVFYFLLIRPQQKKAKERQAMVEALKKGDKVYTTGGLVGTITNLGPKIITLQVAEGVRLKVLRANIEELKDEE</sequence>
<evidence type="ECO:0000313" key="10">
    <source>
        <dbReference type="EMBL" id="VAX32639.1"/>
    </source>
</evidence>
<keyword evidence="5" id="KW-0653">Protein transport</keyword>
<dbReference type="SMART" id="SM01323">
    <property type="entry name" value="YajC"/>
    <property type="match status" value="1"/>
</dbReference>
<evidence type="ECO:0000256" key="5">
    <source>
        <dbReference type="ARBA" id="ARBA00022927"/>
    </source>
</evidence>
<evidence type="ECO:0000256" key="3">
    <source>
        <dbReference type="ARBA" id="ARBA00022475"/>
    </source>
</evidence>
<gene>
    <name evidence="10" type="ORF">MNBD_NITROSPIRAE01-1895</name>
</gene>
<keyword evidence="6 9" id="KW-1133">Transmembrane helix</keyword>
<keyword evidence="7" id="KW-0811">Translocation</keyword>
<evidence type="ECO:0000256" key="9">
    <source>
        <dbReference type="SAM" id="Phobius"/>
    </source>
</evidence>
<reference evidence="10" key="1">
    <citation type="submission" date="2018-06" db="EMBL/GenBank/DDBJ databases">
        <authorList>
            <person name="Zhirakovskaya E."/>
        </authorList>
    </citation>
    <scope>NUCLEOTIDE SEQUENCE</scope>
</reference>
<keyword evidence="8 9" id="KW-0472">Membrane</keyword>
<dbReference type="NCBIfam" id="TIGR00739">
    <property type="entry name" value="yajC"/>
    <property type="match status" value="1"/>
</dbReference>
<evidence type="ECO:0000256" key="4">
    <source>
        <dbReference type="ARBA" id="ARBA00022692"/>
    </source>
</evidence>
<dbReference type="Pfam" id="PF02699">
    <property type="entry name" value="YajC"/>
    <property type="match status" value="1"/>
</dbReference>
<proteinExistence type="predicted"/>
<dbReference type="PANTHER" id="PTHR33909">
    <property type="entry name" value="SEC TRANSLOCON ACCESSORY COMPLEX SUBUNIT YAJC"/>
    <property type="match status" value="1"/>
</dbReference>
<keyword evidence="3" id="KW-1003">Cell membrane</keyword>